<gene>
    <name evidence="2" type="ordered locus">CHAB381_0622</name>
</gene>
<name>A7I118_CAMHC</name>
<dbReference type="KEGG" id="cha:CHAB381_0622"/>
<keyword evidence="1" id="KW-0812">Transmembrane</keyword>
<dbReference type="OrthoDB" id="1122086at2"/>
<dbReference type="Proteomes" id="UP000002407">
    <property type="component" value="Chromosome"/>
</dbReference>
<feature type="transmembrane region" description="Helical" evidence="1">
    <location>
        <begin position="21"/>
        <end position="43"/>
    </location>
</feature>
<dbReference type="eggNOG" id="ENOG5032YBB">
    <property type="taxonomic scope" value="Bacteria"/>
</dbReference>
<evidence type="ECO:0000313" key="3">
    <source>
        <dbReference type="Proteomes" id="UP000002407"/>
    </source>
</evidence>
<reference evidence="3" key="1">
    <citation type="submission" date="2007-07" db="EMBL/GenBank/DDBJ databases">
        <title>Complete genome sequence of Campylobacter hominis ATCC BAA-381, a commensal isolated from the human gastrointestinal tract.</title>
        <authorList>
            <person name="Fouts D.E."/>
            <person name="Mongodin E.F."/>
            <person name="Puiu D."/>
            <person name="Sebastian Y."/>
            <person name="Miller W.G."/>
            <person name="Mandrell R.E."/>
            <person name="Nelson K.E."/>
        </authorList>
    </citation>
    <scope>NUCLEOTIDE SEQUENCE [LARGE SCALE GENOMIC DNA]</scope>
    <source>
        <strain evidence="3">ATCC BAA-381 / DSM 21671 / CCUG 45161 / LMG 19568 / NCTC 13146 / CH001A</strain>
    </source>
</reference>
<dbReference type="STRING" id="360107.CHAB381_0622"/>
<organism evidence="2 3">
    <name type="scientific">Campylobacter hominis (strain ATCC BAA-381 / DSM 21671 / CCUG 45161 / LMG 19568 / NCTC 13146 / CH001A)</name>
    <dbReference type="NCBI Taxonomy" id="360107"/>
    <lineage>
        <taxon>Bacteria</taxon>
        <taxon>Pseudomonadati</taxon>
        <taxon>Campylobacterota</taxon>
        <taxon>Epsilonproteobacteria</taxon>
        <taxon>Campylobacterales</taxon>
        <taxon>Campylobacteraceae</taxon>
        <taxon>Campylobacter</taxon>
    </lineage>
</organism>
<dbReference type="AlphaFoldDB" id="A7I118"/>
<dbReference type="Pfam" id="PF14899">
    <property type="entry name" value="DUF4492"/>
    <property type="match status" value="1"/>
</dbReference>
<dbReference type="InterPro" id="IPR027853">
    <property type="entry name" value="DUF4492"/>
</dbReference>
<dbReference type="EMBL" id="CP000776">
    <property type="protein sequence ID" value="ABS51284.1"/>
    <property type="molecule type" value="Genomic_DNA"/>
</dbReference>
<accession>A7I118</accession>
<evidence type="ECO:0000256" key="1">
    <source>
        <dbReference type="SAM" id="Phobius"/>
    </source>
</evidence>
<sequence>MSFKQILKFYIGGFRNMKLGKTLWLIVLIKIAVIILIFKMLFFNETINTKFDSKNEKINFVYENLIKDVK</sequence>
<evidence type="ECO:0008006" key="4">
    <source>
        <dbReference type="Google" id="ProtNLM"/>
    </source>
</evidence>
<protein>
    <recommendedName>
        <fullName evidence="4">DUF4492 domain-containing protein</fullName>
    </recommendedName>
</protein>
<keyword evidence="1" id="KW-1133">Transmembrane helix</keyword>
<proteinExistence type="predicted"/>
<evidence type="ECO:0000313" key="2">
    <source>
        <dbReference type="EMBL" id="ABS51284.1"/>
    </source>
</evidence>
<keyword evidence="1" id="KW-0472">Membrane</keyword>
<dbReference type="HOGENOM" id="CLU_189853_0_0_7"/>
<keyword evidence="3" id="KW-1185">Reference proteome</keyword>
<dbReference type="RefSeq" id="WP_012108496.1">
    <property type="nucleotide sequence ID" value="NC_009714.1"/>
</dbReference>